<dbReference type="SUPFAM" id="SSF109854">
    <property type="entry name" value="DinB/YfiT-like putative metalloenzymes"/>
    <property type="match status" value="1"/>
</dbReference>
<dbReference type="AlphaFoldDB" id="A0A0A7KFR7"/>
<proteinExistence type="predicted"/>
<evidence type="ECO:0000259" key="1">
    <source>
        <dbReference type="Pfam" id="PF12867"/>
    </source>
</evidence>
<accession>A0A0A7KFR7</accession>
<name>A0A0A7KFR7_9DEIO</name>
<dbReference type="KEGG" id="dsw:QR90_07095"/>
<dbReference type="InterPro" id="IPR034660">
    <property type="entry name" value="DinB/YfiT-like"/>
</dbReference>
<dbReference type="Gene3D" id="1.20.120.450">
    <property type="entry name" value="dinb family like domain"/>
    <property type="match status" value="1"/>
</dbReference>
<dbReference type="Pfam" id="PF12867">
    <property type="entry name" value="DinB_2"/>
    <property type="match status" value="1"/>
</dbReference>
<dbReference type="HOGENOM" id="CLU_1465945_0_0_0"/>
<protein>
    <recommendedName>
        <fullName evidence="1">DinB-like domain-containing protein</fullName>
    </recommendedName>
</protein>
<evidence type="ECO:0000313" key="3">
    <source>
        <dbReference type="Proteomes" id="UP000030634"/>
    </source>
</evidence>
<sequence>MTQSMFDPAVLKAMGQTPEEVRTRLGVELDRFEAQLRSREADWTTTQPGREWSPAQEAEHVLKIDNSIVPLMRLLMSDKELRPMPQVPGEIVDGKRQSPEALLPSDEGLPFAALDTTWAEHRQKLEEMAAHVTETPGRTFWHQFFGEIDALDWLRMVAMHLRNHRKLLEESAAA</sequence>
<dbReference type="InterPro" id="IPR024775">
    <property type="entry name" value="DinB-like"/>
</dbReference>
<reference evidence="3" key="1">
    <citation type="submission" date="2014-11" db="EMBL/GenBank/DDBJ databases">
        <title>Hymenobacter sp. DG25B genome submission.</title>
        <authorList>
            <person name="Jung H.-Y."/>
            <person name="Kim M.K."/>
            <person name="Srinivasan S."/>
            <person name="Lim S."/>
        </authorList>
    </citation>
    <scope>NUCLEOTIDE SEQUENCE [LARGE SCALE GENOMIC DNA]</scope>
    <source>
        <strain evidence="3">DY59</strain>
    </source>
</reference>
<dbReference type="STRING" id="1182571.QR90_07095"/>
<feature type="domain" description="DinB-like" evidence="1">
    <location>
        <begin position="40"/>
        <end position="166"/>
    </location>
</feature>
<dbReference type="EMBL" id="CP010028">
    <property type="protein sequence ID" value="AIZ44930.1"/>
    <property type="molecule type" value="Genomic_DNA"/>
</dbReference>
<gene>
    <name evidence="2" type="ORF">QR90_07095</name>
</gene>
<organism evidence="2 3">
    <name type="scientific">Deinococcus radiopugnans</name>
    <dbReference type="NCBI Taxonomy" id="57497"/>
    <lineage>
        <taxon>Bacteria</taxon>
        <taxon>Thermotogati</taxon>
        <taxon>Deinococcota</taxon>
        <taxon>Deinococci</taxon>
        <taxon>Deinococcales</taxon>
        <taxon>Deinococcaceae</taxon>
        <taxon>Deinococcus</taxon>
    </lineage>
</organism>
<dbReference type="RefSeq" id="WP_039683410.1">
    <property type="nucleotide sequence ID" value="NZ_CP010028.1"/>
</dbReference>
<dbReference type="Proteomes" id="UP000030634">
    <property type="component" value="Chromosome"/>
</dbReference>
<evidence type="ECO:0000313" key="2">
    <source>
        <dbReference type="EMBL" id="AIZ44930.1"/>
    </source>
</evidence>